<dbReference type="PANTHER" id="PTHR36536">
    <property type="entry name" value="UPF0111 PROTEIN HI_1603"/>
    <property type="match status" value="1"/>
</dbReference>
<organism evidence="3 4">
    <name type="scientific">candidate division MSBL1 archaeon SCGC-AAA259D14</name>
    <dbReference type="NCBI Taxonomy" id="1698261"/>
    <lineage>
        <taxon>Archaea</taxon>
        <taxon>Methanobacteriati</taxon>
        <taxon>Methanobacteriota</taxon>
        <taxon>candidate division MSBL1</taxon>
    </lineage>
</organism>
<comment type="caution">
    <text evidence="3">The sequence shown here is derived from an EMBL/GenBank/DDBJ whole genome shotgun (WGS) entry which is preliminary data.</text>
</comment>
<name>A0A133U897_9EURY</name>
<keyword evidence="4" id="KW-1185">Reference proteome</keyword>
<gene>
    <name evidence="3" type="ORF">AKJ62_00895</name>
</gene>
<evidence type="ECO:0000256" key="1">
    <source>
        <dbReference type="ARBA" id="ARBA00008591"/>
    </source>
</evidence>
<dbReference type="SUPFAM" id="SSF109755">
    <property type="entry name" value="PhoU-like"/>
    <property type="match status" value="1"/>
</dbReference>
<dbReference type="AlphaFoldDB" id="A0A133U897"/>
<comment type="similarity">
    <text evidence="1">Belongs to the UPF0111 family.</text>
</comment>
<protein>
    <recommendedName>
        <fullName evidence="5">Phosphate transport regulator</fullName>
    </recommendedName>
</protein>
<feature type="coiled-coil region" evidence="2">
    <location>
        <begin position="115"/>
        <end position="167"/>
    </location>
</feature>
<dbReference type="InterPro" id="IPR002727">
    <property type="entry name" value="DUF47"/>
</dbReference>
<dbReference type="Proteomes" id="UP000070589">
    <property type="component" value="Unassembled WGS sequence"/>
</dbReference>
<dbReference type="Gene3D" id="1.20.58.220">
    <property type="entry name" value="Phosphate transport system protein phou homolog 2, domain 2"/>
    <property type="match status" value="1"/>
</dbReference>
<accession>A0A133U897</accession>
<evidence type="ECO:0000313" key="3">
    <source>
        <dbReference type="EMBL" id="KXA90399.1"/>
    </source>
</evidence>
<reference evidence="3 4" key="1">
    <citation type="journal article" date="2016" name="Sci. Rep.">
        <title>Metabolic traits of an uncultured archaeal lineage -MSBL1- from brine pools of the Red Sea.</title>
        <authorList>
            <person name="Mwirichia R."/>
            <person name="Alam I."/>
            <person name="Rashid M."/>
            <person name="Vinu M."/>
            <person name="Ba-Alawi W."/>
            <person name="Anthony Kamau A."/>
            <person name="Kamanda Ngugi D."/>
            <person name="Goker M."/>
            <person name="Klenk H.P."/>
            <person name="Bajic V."/>
            <person name="Stingl U."/>
        </authorList>
    </citation>
    <scope>NUCLEOTIDE SEQUENCE [LARGE SCALE GENOMIC DNA]</scope>
    <source>
        <strain evidence="3">SCGC-AAA259D14</strain>
    </source>
</reference>
<sequence>MEDWKIGEEELKLFMKYIDKIIESVEMMKKSVTRYCGDLSDFPSDKKEKVTRLEREADDIKQRIMIWLTESDFQSRVKENFVNLLFVFDEIPENSRATVAKLSFLSECKPGEDIKKDLEELTENADKIVKILKEAISDLLMKDFGDSIEKSKQIEAMEEKVDQLRRTDLNSKILTWAEKEPNPALTGLFLDMIENIEEVVDQAERAANIIRIIAIGQI</sequence>
<proteinExistence type="inferred from homology"/>
<evidence type="ECO:0000313" key="4">
    <source>
        <dbReference type="Proteomes" id="UP000070589"/>
    </source>
</evidence>
<keyword evidence="2" id="KW-0175">Coiled coil</keyword>
<dbReference type="EMBL" id="LHXL01000006">
    <property type="protein sequence ID" value="KXA90399.1"/>
    <property type="molecule type" value="Genomic_DNA"/>
</dbReference>
<dbReference type="InterPro" id="IPR038078">
    <property type="entry name" value="PhoU-like_sf"/>
</dbReference>
<dbReference type="PANTHER" id="PTHR36536:SF3">
    <property type="entry name" value="UPF0111 PROTEIN HI_1603"/>
    <property type="match status" value="1"/>
</dbReference>
<dbReference type="Pfam" id="PF01865">
    <property type="entry name" value="PhoU_div"/>
    <property type="match status" value="1"/>
</dbReference>
<evidence type="ECO:0000256" key="2">
    <source>
        <dbReference type="SAM" id="Coils"/>
    </source>
</evidence>
<evidence type="ECO:0008006" key="5">
    <source>
        <dbReference type="Google" id="ProtNLM"/>
    </source>
</evidence>
<dbReference type="InterPro" id="IPR018445">
    <property type="entry name" value="Put_Phosphate_transp_reg"/>
</dbReference>